<sequence length="954" mass="109468">MYLRERALYETWEDLWKKGYQSPYFQAAYDEKSEMTDWSISDRQLFVQSNGRTMIGQDTLGRLHFICTPHDKIYAIPSGGPDVGGQFKGHIGQYYQNDTALLLGKMNYEIELANGLRMHGADPSSNTWYLDQFLPVTASRQEGLETKVFSLAPVLESESLQVSKIHPLPGPAGALYCMEIKNTSGTTLKGRVKLSLDQKFVNQFEKYGECFEDYTQNPYRSEWDQKLLVLWHPEACAAIQLLDGTCEGDAGNPRMYVPFELKAGESRVFTTIAAVTPKRDEVHEALGMLYQHTSLEWVNITAEFWKDRFGDMRTGIREDKDMGAKYRDMHIRFILDNFNCLSFDSHGNLLTNWQGAPSHSLSRLWGIDIEPDVVSVMYVIPEIGQSAMEYLAKRNVPRFSIYSDHSIFFYVAPLVIAGKYLELTADQSYFRENRDVTSRFQELYEGMLKAKHPDHILFSSHYASDLIVFKKYDYGANVKCFYALKGYRSILKAVGEDTDEVDRMLKQMPIDMAEYMEDDGPFGKQITGGNNMGENREDHFYVGDNLYYYGGEDTATVMAPLYGLYDLDYKPYVNLHRYAQSVMITNYDPEFQTMRELHFGMHPSATGCTLRLGGSHTRKEMFYSLQLMYDRLDETGSLFWWPRATNKKRCLTRCSQGQGAWIQQSTEQWLGIRLHGVEKTLILQPQGLLTDYSLKNAKVGAFRFDIEYHEDKTGTEFYVKNNNACEFKVELNIRPYGTGAEGELKKETVLLQPEESAKKHMDPRGFSVREENIVSTECRSLGNKEMYFGPYGIVMPKLYSDDCNIFLLRFVMGHQERMWKNVKVSIQVPDGFKVTEKKFYYWDYQPIFESDTSTSDIGDLEAGKHGVAGFYISMPDEFAGDEAGVMLSAHPFQVPFGRLEEKTKLLIEGGQTRELAPVKVTLEAGGKIKRSIEIPVIILKSETYKKKYDIMYHD</sequence>
<protein>
    <recommendedName>
        <fullName evidence="3">Cellobiose phosphorylase</fullName>
    </recommendedName>
</protein>
<evidence type="ECO:0008006" key="3">
    <source>
        <dbReference type="Google" id="ProtNLM"/>
    </source>
</evidence>
<evidence type="ECO:0000313" key="1">
    <source>
        <dbReference type="EMBL" id="QOV18809.1"/>
    </source>
</evidence>
<dbReference type="RefSeq" id="WP_193735171.1">
    <property type="nucleotide sequence ID" value="NZ_CP063304.1"/>
</dbReference>
<dbReference type="KEGG" id="bliq:INP51_12490"/>
<proteinExistence type="predicted"/>
<name>A0A7M2REY3_9FIRM</name>
<evidence type="ECO:0000313" key="2">
    <source>
        <dbReference type="Proteomes" id="UP000593601"/>
    </source>
</evidence>
<gene>
    <name evidence="1" type="ORF">INP51_12490</name>
</gene>
<accession>A0A7M2REY3</accession>
<dbReference type="Proteomes" id="UP000593601">
    <property type="component" value="Chromosome"/>
</dbReference>
<dbReference type="EMBL" id="CP063304">
    <property type="protein sequence ID" value="QOV18809.1"/>
    <property type="molecule type" value="Genomic_DNA"/>
</dbReference>
<dbReference type="AlphaFoldDB" id="A0A7M2REY3"/>
<reference evidence="1 2" key="1">
    <citation type="submission" date="2020-10" db="EMBL/GenBank/DDBJ databases">
        <title>Blautia liquoris sp.nov., isolated from the mud in a fermentation cellar used for the production of Chinese strong-flavoured liquor.</title>
        <authorList>
            <person name="Lu L."/>
        </authorList>
    </citation>
    <scope>NUCLEOTIDE SEQUENCE [LARGE SCALE GENOMIC DNA]</scope>
    <source>
        <strain evidence="1 2">LZLJ-3</strain>
    </source>
</reference>
<keyword evidence="2" id="KW-1185">Reference proteome</keyword>
<organism evidence="1 2">
    <name type="scientific">Blautia liquoris</name>
    <dbReference type="NCBI Taxonomy" id="2779518"/>
    <lineage>
        <taxon>Bacteria</taxon>
        <taxon>Bacillati</taxon>
        <taxon>Bacillota</taxon>
        <taxon>Clostridia</taxon>
        <taxon>Lachnospirales</taxon>
        <taxon>Lachnospiraceae</taxon>
        <taxon>Blautia</taxon>
    </lineage>
</organism>